<accession>A0AA49K106</accession>
<sequence length="167" mass="18651">MFRGIVGVFHELDSTTDTIEELRHKNLGQLTAYSPTLRHELEHAIHPPQSGVRKFTLFGALAGVSFGYWLSIWGSEYWPLVVGGKAISTWLPYTVFGFEVMVMVGALSTVFGMFFLAGIPRLTETVGYDPRFSGAHFGVWCECAPEQQAEVEAIMRRHGAVEVRGER</sequence>
<evidence type="ECO:0000313" key="2">
    <source>
        <dbReference type="EMBL" id="WKW12592.1"/>
    </source>
</evidence>
<dbReference type="PANTHER" id="PTHR40394">
    <property type="entry name" value="LIPOPROTEIN-RELATED"/>
    <property type="match status" value="1"/>
</dbReference>
<keyword evidence="1" id="KW-0472">Membrane</keyword>
<keyword evidence="4" id="KW-1185">Reference proteome</keyword>
<dbReference type="Pfam" id="PF11821">
    <property type="entry name" value="ActD"/>
    <property type="match status" value="1"/>
</dbReference>
<keyword evidence="1" id="KW-1133">Transmembrane helix</keyword>
<gene>
    <name evidence="2" type="ORF">Strain138_001889</name>
    <name evidence="3" type="ORF">Strain318_001888</name>
</gene>
<accession>A0AA49JV41</accession>
<keyword evidence="1" id="KW-0812">Transmembrane</keyword>
<dbReference type="Proteomes" id="UP001229955">
    <property type="component" value="Chromosome"/>
</dbReference>
<dbReference type="EMBL" id="CP130613">
    <property type="protein sequence ID" value="WKW15499.1"/>
    <property type="molecule type" value="Genomic_DNA"/>
</dbReference>
<dbReference type="AlphaFoldDB" id="A0AA49JV41"/>
<name>A0AA49JV41_9BACT</name>
<organism evidence="2">
    <name type="scientific">Pseudogemmatithrix spongiicola</name>
    <dbReference type="NCBI Taxonomy" id="3062599"/>
    <lineage>
        <taxon>Bacteria</taxon>
        <taxon>Pseudomonadati</taxon>
        <taxon>Gemmatimonadota</taxon>
        <taxon>Gemmatimonadia</taxon>
        <taxon>Gemmatimonadales</taxon>
        <taxon>Gemmatimonadaceae</taxon>
        <taxon>Pseudogemmatithrix</taxon>
    </lineage>
</organism>
<reference evidence="2" key="1">
    <citation type="submission" date="2023-07" db="EMBL/GenBank/DDBJ databases">
        <authorList>
            <person name="Haufschild T."/>
            <person name="Kallscheuer N."/>
            <person name="Hammer J."/>
            <person name="Kohn T."/>
            <person name="Kabuu M."/>
            <person name="Jogler M."/>
            <person name="Wohfarth N."/>
            <person name="Heuer A."/>
            <person name="Rohde M."/>
            <person name="van Teeseling M.C.F."/>
            <person name="Jogler C."/>
        </authorList>
    </citation>
    <scope>NUCLEOTIDE SEQUENCE</scope>
    <source>
        <strain evidence="2">Strain 138</strain>
        <strain evidence="3">Strain 318</strain>
    </source>
</reference>
<evidence type="ECO:0000313" key="3">
    <source>
        <dbReference type="EMBL" id="WKW15499.1"/>
    </source>
</evidence>
<feature type="transmembrane region" description="Helical" evidence="1">
    <location>
        <begin position="93"/>
        <end position="116"/>
    </location>
</feature>
<evidence type="ECO:0000313" key="4">
    <source>
        <dbReference type="Proteomes" id="UP001229955"/>
    </source>
</evidence>
<protein>
    <submittedName>
        <fullName evidence="2">DUF3341 domain-containing protein</fullName>
    </submittedName>
</protein>
<feature type="transmembrane region" description="Helical" evidence="1">
    <location>
        <begin position="55"/>
        <end position="73"/>
    </location>
</feature>
<dbReference type="RefSeq" id="WP_367885471.1">
    <property type="nucleotide sequence ID" value="NZ_CP130612.1"/>
</dbReference>
<proteinExistence type="predicted"/>
<dbReference type="PANTHER" id="PTHR40394:SF2">
    <property type="entry name" value="QUINOL:CYTOCHROME C OXIDOREDUCTASE MEMBRANE PROTEIN"/>
    <property type="match status" value="1"/>
</dbReference>
<dbReference type="KEGG" id="pspc:Strain318_001888"/>
<dbReference type="InterPro" id="IPR021776">
    <property type="entry name" value="ActD"/>
</dbReference>
<evidence type="ECO:0000256" key="1">
    <source>
        <dbReference type="SAM" id="Phobius"/>
    </source>
</evidence>
<dbReference type="EMBL" id="CP130612">
    <property type="protein sequence ID" value="WKW12592.1"/>
    <property type="molecule type" value="Genomic_DNA"/>
</dbReference>